<dbReference type="OrthoDB" id="5196233at2"/>
<sequence length="223" mass="23947">MSAAENIIVGTIPRADLMPPEIKAAHTHRIVRNRVITGVIATVVVTALAVSGLFALQVVTAANLVAEQQRTTDLLLEQQKYSEVREIKQEAATVEAGQRVGAATEIDWKAYLDAVQKTLPADVAITDVQIEAASPLVDYAQADTPLQGQRVAELAFTAVSSTVPDVSAWLNGLSTLTGFTDASPDSTKLDDETGTYSVTITMHVNDEAWSGRFEDKKPEKKGE</sequence>
<organism evidence="2 3">
    <name type="scientific">Paramicrobacterium humi</name>
    <dbReference type="NCBI Taxonomy" id="640635"/>
    <lineage>
        <taxon>Bacteria</taxon>
        <taxon>Bacillati</taxon>
        <taxon>Actinomycetota</taxon>
        <taxon>Actinomycetes</taxon>
        <taxon>Micrococcales</taxon>
        <taxon>Microbacteriaceae</taxon>
        <taxon>Paramicrobacterium</taxon>
    </lineage>
</organism>
<protein>
    <recommendedName>
        <fullName evidence="4">Tfp pilus assembly protein PilN</fullName>
    </recommendedName>
</protein>
<name>A0A1H4J595_9MICO</name>
<feature type="transmembrane region" description="Helical" evidence="1">
    <location>
        <begin position="35"/>
        <end position="56"/>
    </location>
</feature>
<dbReference type="EMBL" id="FNRY01000001">
    <property type="protein sequence ID" value="SEB40742.1"/>
    <property type="molecule type" value="Genomic_DNA"/>
</dbReference>
<evidence type="ECO:0000313" key="3">
    <source>
        <dbReference type="Proteomes" id="UP000199183"/>
    </source>
</evidence>
<reference evidence="2 3" key="1">
    <citation type="submission" date="2016-10" db="EMBL/GenBank/DDBJ databases">
        <authorList>
            <person name="de Groot N.N."/>
        </authorList>
    </citation>
    <scope>NUCLEOTIDE SEQUENCE [LARGE SCALE GENOMIC DNA]</scope>
    <source>
        <strain evidence="2 3">DSM 21799</strain>
    </source>
</reference>
<gene>
    <name evidence="2" type="ORF">SAMN04489806_0465</name>
</gene>
<dbReference type="Proteomes" id="UP000199183">
    <property type="component" value="Unassembled WGS sequence"/>
</dbReference>
<keyword evidence="1" id="KW-0472">Membrane</keyword>
<evidence type="ECO:0000256" key="1">
    <source>
        <dbReference type="SAM" id="Phobius"/>
    </source>
</evidence>
<keyword evidence="1" id="KW-1133">Transmembrane helix</keyword>
<proteinExistence type="predicted"/>
<dbReference type="RefSeq" id="WP_091179429.1">
    <property type="nucleotide sequence ID" value="NZ_FNRY01000001.1"/>
</dbReference>
<accession>A0A1H4J595</accession>
<dbReference type="AlphaFoldDB" id="A0A1H4J595"/>
<dbReference type="STRING" id="640635.SAMN04489806_0465"/>
<evidence type="ECO:0000313" key="2">
    <source>
        <dbReference type="EMBL" id="SEB40742.1"/>
    </source>
</evidence>
<evidence type="ECO:0008006" key="4">
    <source>
        <dbReference type="Google" id="ProtNLM"/>
    </source>
</evidence>
<keyword evidence="1" id="KW-0812">Transmembrane</keyword>
<keyword evidence="3" id="KW-1185">Reference proteome</keyword>